<dbReference type="InterPro" id="IPR036271">
    <property type="entry name" value="Tet_transcr_reg_TetR-rel_C_sf"/>
</dbReference>
<dbReference type="InterPro" id="IPR009057">
    <property type="entry name" value="Homeodomain-like_sf"/>
</dbReference>
<dbReference type="AlphaFoldDB" id="A0A158CFS1"/>
<keyword evidence="1 2" id="KW-0238">DNA-binding</keyword>
<dbReference type="PANTHER" id="PTHR30328:SF54">
    <property type="entry name" value="HTH-TYPE TRANSCRIPTIONAL REPRESSOR SCO4008"/>
    <property type="match status" value="1"/>
</dbReference>
<evidence type="ECO:0000313" key="4">
    <source>
        <dbReference type="EMBL" id="SAK81169.1"/>
    </source>
</evidence>
<dbReference type="GO" id="GO:0003677">
    <property type="term" value="F:DNA binding"/>
    <property type="evidence" value="ECO:0007669"/>
    <property type="project" value="UniProtKB-UniRule"/>
</dbReference>
<dbReference type="Pfam" id="PF00440">
    <property type="entry name" value="TetR_N"/>
    <property type="match status" value="1"/>
</dbReference>
<dbReference type="Pfam" id="PF17938">
    <property type="entry name" value="TetR_C_29"/>
    <property type="match status" value="1"/>
</dbReference>
<evidence type="ECO:0000256" key="1">
    <source>
        <dbReference type="ARBA" id="ARBA00023125"/>
    </source>
</evidence>
<comment type="caution">
    <text evidence="4">The sequence shown here is derived from an EMBL/GenBank/DDBJ whole genome shotgun (WGS) entry which is preliminary data.</text>
</comment>
<proteinExistence type="predicted"/>
<evidence type="ECO:0000256" key="2">
    <source>
        <dbReference type="PROSITE-ProRule" id="PRU00335"/>
    </source>
</evidence>
<dbReference type="InterPro" id="IPR050109">
    <property type="entry name" value="HTH-type_TetR-like_transc_reg"/>
</dbReference>
<dbReference type="InterPro" id="IPR001647">
    <property type="entry name" value="HTH_TetR"/>
</dbReference>
<dbReference type="InterPro" id="IPR041474">
    <property type="entry name" value="NicS_C"/>
</dbReference>
<dbReference type="PRINTS" id="PR00455">
    <property type="entry name" value="HTHTETR"/>
</dbReference>
<protein>
    <submittedName>
        <fullName evidence="4">TetR family transcriptional regulator</fullName>
    </submittedName>
</protein>
<dbReference type="SUPFAM" id="SSF46689">
    <property type="entry name" value="Homeodomain-like"/>
    <property type="match status" value="1"/>
</dbReference>
<dbReference type="Gene3D" id="1.10.357.10">
    <property type="entry name" value="Tetracycline Repressor, domain 2"/>
    <property type="match status" value="1"/>
</dbReference>
<organism evidence="4 5">
    <name type="scientific">Caballeronia calidae</name>
    <dbReference type="NCBI Taxonomy" id="1777139"/>
    <lineage>
        <taxon>Bacteria</taxon>
        <taxon>Pseudomonadati</taxon>
        <taxon>Pseudomonadota</taxon>
        <taxon>Betaproteobacteria</taxon>
        <taxon>Burkholderiales</taxon>
        <taxon>Burkholderiaceae</taxon>
        <taxon>Caballeronia</taxon>
    </lineage>
</organism>
<evidence type="ECO:0000313" key="5">
    <source>
        <dbReference type="Proteomes" id="UP000071859"/>
    </source>
</evidence>
<dbReference type="PROSITE" id="PS50977">
    <property type="entry name" value="HTH_TETR_2"/>
    <property type="match status" value="1"/>
</dbReference>
<gene>
    <name evidence="4" type="ORF">AWB78_03896</name>
</gene>
<dbReference type="SUPFAM" id="SSF48498">
    <property type="entry name" value="Tetracyclin repressor-like, C-terminal domain"/>
    <property type="match status" value="1"/>
</dbReference>
<dbReference type="EMBL" id="FCOX02000019">
    <property type="protein sequence ID" value="SAK81169.1"/>
    <property type="molecule type" value="Genomic_DNA"/>
</dbReference>
<evidence type="ECO:0000259" key="3">
    <source>
        <dbReference type="PROSITE" id="PS50977"/>
    </source>
</evidence>
<name>A0A158CFS1_9BURK</name>
<dbReference type="PANTHER" id="PTHR30328">
    <property type="entry name" value="TRANSCRIPTIONAL REPRESSOR"/>
    <property type="match status" value="1"/>
</dbReference>
<sequence length="227" mass="25826">MELLSDCRNFIRGRKDMSEQRVKRDPEGTRRRILEAATEQFTKFGLAGARVDAIASAAGTNERMLYYYFTSKEGLYVAVLEAMYAQFAEREAKLDLSGMPPADAIRELARSIWTHLRDNPQWLSLVNNENLHEGRYLERSSRLLEALSPVVELVRVTLERGTAAGQFRAGIDPLDFYVTLVGMGYYIVSNRYTIDAFTGRNYAEKPRQEAISAMHLDMLLAYLRPAS</sequence>
<accession>A0A158CFS1</accession>
<feature type="domain" description="HTH tetR-type" evidence="3">
    <location>
        <begin position="27"/>
        <end position="87"/>
    </location>
</feature>
<reference evidence="4" key="1">
    <citation type="submission" date="2016-01" db="EMBL/GenBank/DDBJ databases">
        <authorList>
            <person name="Peeters C."/>
        </authorList>
    </citation>
    <scope>NUCLEOTIDE SEQUENCE</scope>
    <source>
        <strain evidence="4">LMG 29321</strain>
    </source>
</reference>
<dbReference type="Proteomes" id="UP000071859">
    <property type="component" value="Unassembled WGS sequence"/>
</dbReference>
<feature type="DNA-binding region" description="H-T-H motif" evidence="2">
    <location>
        <begin position="50"/>
        <end position="69"/>
    </location>
</feature>
<keyword evidence="5" id="KW-1185">Reference proteome</keyword>